<dbReference type="PANTHER" id="PTHR35046">
    <property type="entry name" value="ZINC KNUCKLE (CCHC-TYPE) FAMILY PROTEIN"/>
    <property type="match status" value="1"/>
</dbReference>
<protein>
    <recommendedName>
        <fullName evidence="3">Transposon Ty3-I Gag-Pol polyprotein</fullName>
    </recommendedName>
</protein>
<reference evidence="1 2" key="1">
    <citation type="journal article" date="2018" name="PLoS Genet.">
        <title>Population sequencing reveals clonal diversity and ancestral inbreeding in the grapevine cultivar Chardonnay.</title>
        <authorList>
            <person name="Roach M.J."/>
            <person name="Johnson D.L."/>
            <person name="Bohlmann J."/>
            <person name="van Vuuren H.J."/>
            <person name="Jones S.J."/>
            <person name="Pretorius I.S."/>
            <person name="Schmidt S.A."/>
            <person name="Borneman A.R."/>
        </authorList>
    </citation>
    <scope>NUCLEOTIDE SEQUENCE [LARGE SCALE GENOMIC DNA]</scope>
    <source>
        <strain evidence="2">cv. Chardonnay</strain>
        <tissue evidence="1">Leaf</tissue>
    </source>
</reference>
<evidence type="ECO:0000313" key="1">
    <source>
        <dbReference type="EMBL" id="RVW17865.1"/>
    </source>
</evidence>
<sequence length="99" mass="11434">MRQFSRVLHEGDMLLMVIKREVQQVDGNIPTELTTMLEEFQDTMPGEVSNQLSQMREVQHDIDLIPGSTLPNLPHYRMSPAENEVLSRKIQQLLDKGFI</sequence>
<proteinExistence type="predicted"/>
<dbReference type="AlphaFoldDB" id="A0A438C3Q0"/>
<evidence type="ECO:0008006" key="3">
    <source>
        <dbReference type="Google" id="ProtNLM"/>
    </source>
</evidence>
<dbReference type="SUPFAM" id="SSF56672">
    <property type="entry name" value="DNA/RNA polymerases"/>
    <property type="match status" value="1"/>
</dbReference>
<organism evidence="1 2">
    <name type="scientific">Vitis vinifera</name>
    <name type="common">Grape</name>
    <dbReference type="NCBI Taxonomy" id="29760"/>
    <lineage>
        <taxon>Eukaryota</taxon>
        <taxon>Viridiplantae</taxon>
        <taxon>Streptophyta</taxon>
        <taxon>Embryophyta</taxon>
        <taxon>Tracheophyta</taxon>
        <taxon>Spermatophyta</taxon>
        <taxon>Magnoliopsida</taxon>
        <taxon>eudicotyledons</taxon>
        <taxon>Gunneridae</taxon>
        <taxon>Pentapetalae</taxon>
        <taxon>rosids</taxon>
        <taxon>Vitales</taxon>
        <taxon>Vitaceae</taxon>
        <taxon>Viteae</taxon>
        <taxon>Vitis</taxon>
    </lineage>
</organism>
<evidence type="ECO:0000313" key="2">
    <source>
        <dbReference type="Proteomes" id="UP000288805"/>
    </source>
</evidence>
<dbReference type="Gene3D" id="3.10.10.10">
    <property type="entry name" value="HIV Type 1 Reverse Transcriptase, subunit A, domain 1"/>
    <property type="match status" value="1"/>
</dbReference>
<gene>
    <name evidence="1" type="ORF">CK203_078624</name>
</gene>
<name>A0A438C3Q0_VITVI</name>
<dbReference type="InterPro" id="IPR043502">
    <property type="entry name" value="DNA/RNA_pol_sf"/>
</dbReference>
<comment type="caution">
    <text evidence="1">The sequence shown here is derived from an EMBL/GenBank/DDBJ whole genome shotgun (WGS) entry which is preliminary data.</text>
</comment>
<dbReference type="Proteomes" id="UP000288805">
    <property type="component" value="Unassembled WGS sequence"/>
</dbReference>
<dbReference type="EMBL" id="QGNW01002573">
    <property type="protein sequence ID" value="RVW17865.1"/>
    <property type="molecule type" value="Genomic_DNA"/>
</dbReference>
<dbReference type="PANTHER" id="PTHR35046:SF18">
    <property type="entry name" value="RNA-DIRECTED DNA POLYMERASE"/>
    <property type="match status" value="1"/>
</dbReference>
<accession>A0A438C3Q0</accession>